<evidence type="ECO:0000256" key="1">
    <source>
        <dbReference type="ARBA" id="ARBA00004651"/>
    </source>
</evidence>
<keyword evidence="7 8" id="KW-0472">Membrane</keyword>
<protein>
    <submittedName>
        <fullName evidence="9">Rod shape-determining protein MreD</fullName>
    </submittedName>
</protein>
<feature type="transmembrane region" description="Helical" evidence="8">
    <location>
        <begin position="144"/>
        <end position="163"/>
    </location>
</feature>
<evidence type="ECO:0000256" key="6">
    <source>
        <dbReference type="ARBA" id="ARBA00022989"/>
    </source>
</evidence>
<name>A0ABV7D7T6_9PROT</name>
<evidence type="ECO:0000256" key="2">
    <source>
        <dbReference type="ARBA" id="ARBA00007776"/>
    </source>
</evidence>
<feature type="transmembrane region" description="Helical" evidence="8">
    <location>
        <begin position="12"/>
        <end position="31"/>
    </location>
</feature>
<sequence length="168" mass="18938">MAKARSAIVSSGPVGFLPVSITFFMAILMLLPIGSGASNIIMPHLVMISIFYWLSSRPLLMPYGACAVLGLCIDLWLNVPLGLNMLLLLLTRLFVLNQLKHYKGRNRAVHWGVFAVMSCGLYLISWILFSAIHSEFWPIKPVLMQWLVTAFSYAPVAFLLGRLRRWAW</sequence>
<organism evidence="9 10">
    <name type="scientific">Kordiimonas pumila</name>
    <dbReference type="NCBI Taxonomy" id="2161677"/>
    <lineage>
        <taxon>Bacteria</taxon>
        <taxon>Pseudomonadati</taxon>
        <taxon>Pseudomonadota</taxon>
        <taxon>Alphaproteobacteria</taxon>
        <taxon>Kordiimonadales</taxon>
        <taxon>Kordiimonadaceae</taxon>
        <taxon>Kordiimonas</taxon>
    </lineage>
</organism>
<evidence type="ECO:0000313" key="10">
    <source>
        <dbReference type="Proteomes" id="UP001595444"/>
    </source>
</evidence>
<proteinExistence type="inferred from homology"/>
<gene>
    <name evidence="9" type="primary">mreD</name>
    <name evidence="9" type="ORF">ACFOKA_14810</name>
</gene>
<comment type="similarity">
    <text evidence="2">Belongs to the MreD family.</text>
</comment>
<dbReference type="InterPro" id="IPR007227">
    <property type="entry name" value="Cell_shape_determining_MreD"/>
</dbReference>
<keyword evidence="3" id="KW-1003">Cell membrane</keyword>
<keyword evidence="5" id="KW-0133">Cell shape</keyword>
<evidence type="ECO:0000313" key="9">
    <source>
        <dbReference type="EMBL" id="MFC3053181.1"/>
    </source>
</evidence>
<evidence type="ECO:0000256" key="3">
    <source>
        <dbReference type="ARBA" id="ARBA00022475"/>
    </source>
</evidence>
<comment type="subcellular location">
    <subcellularLocation>
        <location evidence="1">Cell membrane</location>
        <topology evidence="1">Multi-pass membrane protein</topology>
    </subcellularLocation>
</comment>
<keyword evidence="6 8" id="KW-1133">Transmembrane helix</keyword>
<evidence type="ECO:0000256" key="7">
    <source>
        <dbReference type="ARBA" id="ARBA00023136"/>
    </source>
</evidence>
<feature type="transmembrane region" description="Helical" evidence="8">
    <location>
        <begin position="111"/>
        <end position="132"/>
    </location>
</feature>
<comment type="caution">
    <text evidence="9">The sequence shown here is derived from an EMBL/GenBank/DDBJ whole genome shotgun (WGS) entry which is preliminary data.</text>
</comment>
<dbReference type="EMBL" id="JBHRSL010000010">
    <property type="protein sequence ID" value="MFC3053181.1"/>
    <property type="molecule type" value="Genomic_DNA"/>
</dbReference>
<dbReference type="RefSeq" id="WP_194212988.1">
    <property type="nucleotide sequence ID" value="NZ_CP061205.1"/>
</dbReference>
<reference evidence="10" key="1">
    <citation type="journal article" date="2019" name="Int. J. Syst. Evol. Microbiol.">
        <title>The Global Catalogue of Microorganisms (GCM) 10K type strain sequencing project: providing services to taxonomists for standard genome sequencing and annotation.</title>
        <authorList>
            <consortium name="The Broad Institute Genomics Platform"/>
            <consortium name="The Broad Institute Genome Sequencing Center for Infectious Disease"/>
            <person name="Wu L."/>
            <person name="Ma J."/>
        </authorList>
    </citation>
    <scope>NUCLEOTIDE SEQUENCE [LARGE SCALE GENOMIC DNA]</scope>
    <source>
        <strain evidence="10">KCTC 62164</strain>
    </source>
</reference>
<evidence type="ECO:0000256" key="4">
    <source>
        <dbReference type="ARBA" id="ARBA00022692"/>
    </source>
</evidence>
<dbReference type="NCBIfam" id="TIGR03426">
    <property type="entry name" value="shape_MreD"/>
    <property type="match status" value="1"/>
</dbReference>
<evidence type="ECO:0000256" key="5">
    <source>
        <dbReference type="ARBA" id="ARBA00022960"/>
    </source>
</evidence>
<dbReference type="Proteomes" id="UP001595444">
    <property type="component" value="Unassembled WGS sequence"/>
</dbReference>
<accession>A0ABV7D7T6</accession>
<keyword evidence="10" id="KW-1185">Reference proteome</keyword>
<evidence type="ECO:0000256" key="8">
    <source>
        <dbReference type="SAM" id="Phobius"/>
    </source>
</evidence>
<keyword evidence="4 8" id="KW-0812">Transmembrane</keyword>
<dbReference type="Pfam" id="PF04093">
    <property type="entry name" value="MreD"/>
    <property type="match status" value="1"/>
</dbReference>